<dbReference type="PANTHER" id="PTHR44167">
    <property type="entry name" value="OVARIAN-SPECIFIC SERINE/THREONINE-PROTEIN KINASE LOK-RELATED"/>
    <property type="match status" value="1"/>
</dbReference>
<name>A0A084ERA7_MYCCA</name>
<accession>A0A084ERA7</accession>
<dbReference type="InterPro" id="IPR000719">
    <property type="entry name" value="Prot_kinase_dom"/>
</dbReference>
<dbReference type="GO" id="GO:0005524">
    <property type="term" value="F:ATP binding"/>
    <property type="evidence" value="ECO:0007669"/>
    <property type="project" value="InterPro"/>
</dbReference>
<dbReference type="PANTHER" id="PTHR44167:SF24">
    <property type="entry name" value="SERINE_THREONINE-PROTEIN KINASE CHK2"/>
    <property type="match status" value="1"/>
</dbReference>
<dbReference type="PROSITE" id="PS00108">
    <property type="entry name" value="PROTEIN_KINASE_ST"/>
    <property type="match status" value="1"/>
</dbReference>
<feature type="domain" description="Protein kinase" evidence="2">
    <location>
        <begin position="24"/>
        <end position="305"/>
    </location>
</feature>
<sequence>MQKTKKDLGIDKDALLNQIVNNRYKLVKYLNSGAFAVVFKALDLDASVLEKKDVFVAIKIILKAKNKNIEAIKKRLFLETNTFAKLSFSKNIVKMKDVFSWQNYYVIVMELIDGADLSKKFNAYNNVLSNKEFIYYFLQITKGLKEIHDNNIIHRDVKPANILIGNDSKVKISDFGISKIKSIILDDSQNHISPGTPRYTAPEQFLNFESRKDAFYFESDIYSIGVIMYEFLTGGMLFLNYNSNTTSSKERERANFQQHILKEVVRPREINPNISQALENIIMKCLAKDYKNRYHSFDQIIEDLQKAKQEQNVNLDFPNMWWENESSLNIKNNNTLKYQYFFKNTNSKYFIFWILIVMSIFIIFLIALFLK</sequence>
<dbReference type="GO" id="GO:0004674">
    <property type="term" value="F:protein serine/threonine kinase activity"/>
    <property type="evidence" value="ECO:0007669"/>
    <property type="project" value="UniProtKB-KW"/>
</dbReference>
<keyword evidence="3" id="KW-0418">Kinase</keyword>
<dbReference type="RefSeq" id="WP_036431032.1">
    <property type="nucleotide sequence ID" value="NZ_JFDO01000004.1"/>
</dbReference>
<protein>
    <submittedName>
        <fullName evidence="3">Serine/threonine protein kinase</fullName>
    </submittedName>
</protein>
<dbReference type="InterPro" id="IPR011009">
    <property type="entry name" value="Kinase-like_dom_sf"/>
</dbReference>
<dbReference type="Pfam" id="PF00069">
    <property type="entry name" value="Pkinase"/>
    <property type="match status" value="1"/>
</dbReference>
<keyword evidence="3" id="KW-0723">Serine/threonine-protein kinase</keyword>
<dbReference type="SUPFAM" id="SSF56112">
    <property type="entry name" value="Protein kinase-like (PK-like)"/>
    <property type="match status" value="1"/>
</dbReference>
<reference evidence="3 4" key="1">
    <citation type="submission" date="2014-02" db="EMBL/GenBank/DDBJ databases">
        <title>Genome sequence of Mycoplasma capricolum subsp. capricolum strain 14232.</title>
        <authorList>
            <person name="Sirand-Pugnet P."/>
            <person name="Breton M."/>
            <person name="Dordet-Frisoni E."/>
            <person name="Baranowski E."/>
            <person name="Barre A."/>
            <person name="Couture C."/>
            <person name="Dupuy V."/>
            <person name="Gaurivaud P."/>
            <person name="Jacob D."/>
            <person name="Lemaitre C."/>
            <person name="Manso-Silvan L."/>
            <person name="Nikolski M."/>
            <person name="Nouvel L.-X."/>
            <person name="Poumarat F."/>
            <person name="Tardy F."/>
            <person name="Thebault P."/>
            <person name="Theil S."/>
            <person name="Citti C."/>
            <person name="Thiaucourt F."/>
            <person name="Blanchard A."/>
        </authorList>
    </citation>
    <scope>NUCLEOTIDE SEQUENCE [LARGE SCALE GENOMIC DNA]</scope>
    <source>
        <strain evidence="3 4">14232</strain>
    </source>
</reference>
<dbReference type="Gene3D" id="3.30.200.20">
    <property type="entry name" value="Phosphorylase Kinase, domain 1"/>
    <property type="match status" value="1"/>
</dbReference>
<comment type="caution">
    <text evidence="3">The sequence shown here is derived from an EMBL/GenBank/DDBJ whole genome shotgun (WGS) entry which is preliminary data.</text>
</comment>
<evidence type="ECO:0000313" key="4">
    <source>
        <dbReference type="Proteomes" id="UP000028533"/>
    </source>
</evidence>
<gene>
    <name evidence="3" type="primary">pkn</name>
    <name evidence="3" type="ORF">MCAPa_0730</name>
</gene>
<feature type="transmembrane region" description="Helical" evidence="1">
    <location>
        <begin position="221"/>
        <end position="241"/>
    </location>
</feature>
<keyword evidence="3" id="KW-0808">Transferase</keyword>
<organism evidence="3 4">
    <name type="scientific">Mycoplasma capricolum subsp. capricolum 14232</name>
    <dbReference type="NCBI Taxonomy" id="1188238"/>
    <lineage>
        <taxon>Bacteria</taxon>
        <taxon>Bacillati</taxon>
        <taxon>Mycoplasmatota</taxon>
        <taxon>Mollicutes</taxon>
        <taxon>Mycoplasmataceae</taxon>
        <taxon>Mycoplasma</taxon>
    </lineage>
</organism>
<evidence type="ECO:0000313" key="3">
    <source>
        <dbReference type="EMBL" id="KEZ20499.1"/>
    </source>
</evidence>
<dbReference type="SMART" id="SM00220">
    <property type="entry name" value="S_TKc"/>
    <property type="match status" value="1"/>
</dbReference>
<keyword evidence="1" id="KW-1133">Transmembrane helix</keyword>
<dbReference type="CDD" id="cd14014">
    <property type="entry name" value="STKc_PknB_like"/>
    <property type="match status" value="1"/>
</dbReference>
<dbReference type="AlphaFoldDB" id="A0A084ERA7"/>
<proteinExistence type="predicted"/>
<evidence type="ECO:0000259" key="2">
    <source>
        <dbReference type="PROSITE" id="PS50011"/>
    </source>
</evidence>
<dbReference type="EMBL" id="JFDO01000004">
    <property type="protein sequence ID" value="KEZ20499.1"/>
    <property type="molecule type" value="Genomic_DNA"/>
</dbReference>
<evidence type="ECO:0000256" key="1">
    <source>
        <dbReference type="SAM" id="Phobius"/>
    </source>
</evidence>
<dbReference type="Gene3D" id="1.10.510.10">
    <property type="entry name" value="Transferase(Phosphotransferase) domain 1"/>
    <property type="match status" value="1"/>
</dbReference>
<keyword evidence="1" id="KW-0812">Transmembrane</keyword>
<dbReference type="InterPro" id="IPR008271">
    <property type="entry name" value="Ser/Thr_kinase_AS"/>
</dbReference>
<keyword evidence="1" id="KW-0472">Membrane</keyword>
<dbReference type="Proteomes" id="UP000028533">
    <property type="component" value="Unassembled WGS sequence"/>
</dbReference>
<dbReference type="PROSITE" id="PS50011">
    <property type="entry name" value="PROTEIN_KINASE_DOM"/>
    <property type="match status" value="1"/>
</dbReference>
<feature type="transmembrane region" description="Helical" evidence="1">
    <location>
        <begin position="350"/>
        <end position="370"/>
    </location>
</feature>